<proteinExistence type="predicted"/>
<dbReference type="Proteomes" id="UP000325945">
    <property type="component" value="Unassembled WGS sequence"/>
</dbReference>
<feature type="region of interest" description="Disordered" evidence="1">
    <location>
        <begin position="1"/>
        <end position="79"/>
    </location>
</feature>
<reference evidence="3" key="1">
    <citation type="submission" date="2019-04" db="EMBL/GenBank/DDBJ databases">
        <title>Friends and foes A comparative genomics studyof 23 Aspergillus species from section Flavi.</title>
        <authorList>
            <consortium name="DOE Joint Genome Institute"/>
            <person name="Kjaerbolling I."/>
            <person name="Vesth T."/>
            <person name="Frisvad J.C."/>
            <person name="Nybo J.L."/>
            <person name="Theobald S."/>
            <person name="Kildgaard S."/>
            <person name="Isbrandt T."/>
            <person name="Kuo A."/>
            <person name="Sato A."/>
            <person name="Lyhne E.K."/>
            <person name="Kogle M.E."/>
            <person name="Wiebenga A."/>
            <person name="Kun R.S."/>
            <person name="Lubbers R.J."/>
            <person name="Makela M.R."/>
            <person name="Barry K."/>
            <person name="Chovatia M."/>
            <person name="Clum A."/>
            <person name="Daum C."/>
            <person name="Haridas S."/>
            <person name="He G."/>
            <person name="LaButti K."/>
            <person name="Lipzen A."/>
            <person name="Mondo S."/>
            <person name="Riley R."/>
            <person name="Salamov A."/>
            <person name="Simmons B.A."/>
            <person name="Magnuson J.K."/>
            <person name="Henrissat B."/>
            <person name="Mortensen U.H."/>
            <person name="Larsen T.O."/>
            <person name="Devries R.P."/>
            <person name="Grigoriev I.V."/>
            <person name="Machida M."/>
            <person name="Baker S.E."/>
            <person name="Andersen M.R."/>
        </authorList>
    </citation>
    <scope>NUCLEOTIDE SEQUENCE [LARGE SCALE GENOMIC DNA]</scope>
    <source>
        <strain evidence="3">CBS 130017</strain>
    </source>
</reference>
<gene>
    <name evidence="2" type="ORF">BDV39DRAFT_70057</name>
</gene>
<organism evidence="2 3">
    <name type="scientific">Aspergillus sergii</name>
    <dbReference type="NCBI Taxonomy" id="1034303"/>
    <lineage>
        <taxon>Eukaryota</taxon>
        <taxon>Fungi</taxon>
        <taxon>Dikarya</taxon>
        <taxon>Ascomycota</taxon>
        <taxon>Pezizomycotina</taxon>
        <taxon>Eurotiomycetes</taxon>
        <taxon>Eurotiomycetidae</taxon>
        <taxon>Eurotiales</taxon>
        <taxon>Aspergillaceae</taxon>
        <taxon>Aspergillus</taxon>
        <taxon>Aspergillus subgen. Circumdati</taxon>
    </lineage>
</organism>
<protein>
    <submittedName>
        <fullName evidence="2">Uncharacterized protein</fullName>
    </submittedName>
</protein>
<feature type="compositionally biased region" description="Polar residues" evidence="1">
    <location>
        <begin position="42"/>
        <end position="60"/>
    </location>
</feature>
<dbReference type="EMBL" id="ML741786">
    <property type="protein sequence ID" value="KAE8328370.1"/>
    <property type="molecule type" value="Genomic_DNA"/>
</dbReference>
<keyword evidence="3" id="KW-1185">Reference proteome</keyword>
<sequence>MPSPDPVESSGEPAAEADDVTQTPKDESASDDKKDEPPAEDSAQNVEAEQDATDASTPEQDAQEPKNGMLQTMPVHTVT</sequence>
<evidence type="ECO:0000256" key="1">
    <source>
        <dbReference type="SAM" id="MobiDB-lite"/>
    </source>
</evidence>
<evidence type="ECO:0000313" key="2">
    <source>
        <dbReference type="EMBL" id="KAE8328370.1"/>
    </source>
</evidence>
<dbReference type="AlphaFoldDB" id="A0A5N6X9U3"/>
<accession>A0A5N6X9U3</accession>
<name>A0A5N6X9U3_9EURO</name>
<evidence type="ECO:0000313" key="3">
    <source>
        <dbReference type="Proteomes" id="UP000325945"/>
    </source>
</evidence>
<feature type="compositionally biased region" description="Basic and acidic residues" evidence="1">
    <location>
        <begin position="24"/>
        <end position="37"/>
    </location>
</feature>